<feature type="compositionally biased region" description="Acidic residues" evidence="4">
    <location>
        <begin position="445"/>
        <end position="457"/>
    </location>
</feature>
<feature type="compositionally biased region" description="Basic and acidic residues" evidence="4">
    <location>
        <begin position="829"/>
        <end position="856"/>
    </location>
</feature>
<dbReference type="PANTHER" id="PTHR45652">
    <property type="entry name" value="GLIAL FIBRILLARY ACIDIC PROTEIN"/>
    <property type="match status" value="1"/>
</dbReference>
<feature type="coiled-coil region" evidence="3">
    <location>
        <begin position="196"/>
        <end position="234"/>
    </location>
</feature>
<feature type="compositionally biased region" description="Basic and acidic residues" evidence="4">
    <location>
        <begin position="767"/>
        <end position="779"/>
    </location>
</feature>
<evidence type="ECO:0000256" key="3">
    <source>
        <dbReference type="SAM" id="Coils"/>
    </source>
</evidence>
<evidence type="ECO:0000256" key="1">
    <source>
        <dbReference type="ARBA" id="ARBA00022754"/>
    </source>
</evidence>
<sequence length="856" mass="95670">MERLLYSPSRRADVVEHRYHSTRSTSPSALLIPSVGAKSAELLYRSNGTVGLEIRPALKSVRSFDETHHLSSRTPLKMNEKEVLRGLNDRFSGFIDKVRHLESQNRELEKEIEVLKQQTQSSASLSKQYDPELKELRKLVNEISLQKNQVELDYYSLEDDFHSIQLQYEKEVRTRSDAENTITVLKKYISDANDVKMGLDKKAQSLQDDIHFLKKNHEEEVAEMMAQIKEARVTTETVDFGKGDITSALRDIRIQLEGHAVSNIRDAEAGFRAQAAKLTKDAEVSREVLMTTRQEINEHRRRLQSKNIELDSAKGMREALEKQLYDLEEQHKAEINHYQSTVRQLDQELHNSKHDMAEHLQEYQDLLNVKMALDAEIFSYRKLLEGEECRYSIVTDASVSVPYIYRQSPVYTLPCVARHGGTTRRAEPQYKFVEEIITETTREDVEIDESESDEAVGEGDKMDKLSNEEEADAVAQAEEEEKEEEEAQEQPSEEAPVNTKNGTHVTETAEAVSEDTKEAQSDKTHHQTDTMKEQNDIEKLKGPNASDNLKEDRASKAEQVQTSDKPQEIKDAKQTPAVTDSKGDDSTKQPAFADEHKPVREGLNEGKEKSAGSDSHASSNTSANVHSKIIPDKMTDSREIASAKVTKDTPKSSGGNSVDAKIKDTNEAIVSNAESTPMKCSDQTENNAEKRSTAPAQEAEAKAKVSAVGSDVKATTKKTQAEGKLSSDPTGERKDSMVASETKSTEKASTGKSEETAQQEPSLASDTRNKDTATREEAQKNQLVEQSSEEKTGMSKPQEKPAMAEEVSKEQGKDTPQEKAGEENSASKMDTDQKNKDAKNTKDEKDVKSSEAVKTA</sequence>
<dbReference type="PROSITE" id="PS51842">
    <property type="entry name" value="IF_ROD_2"/>
    <property type="match status" value="1"/>
</dbReference>
<feature type="compositionally biased region" description="Basic and acidic residues" evidence="4">
    <location>
        <begin position="458"/>
        <end position="467"/>
    </location>
</feature>
<feature type="region of interest" description="Disordered" evidence="4">
    <location>
        <begin position="441"/>
        <end position="856"/>
    </location>
</feature>
<feature type="coiled-coil region" evidence="3">
    <location>
        <begin position="91"/>
        <end position="153"/>
    </location>
</feature>
<evidence type="ECO:0000313" key="7">
    <source>
        <dbReference type="Proteomes" id="UP001591681"/>
    </source>
</evidence>
<reference evidence="6 7" key="1">
    <citation type="submission" date="2024-09" db="EMBL/GenBank/DDBJ databases">
        <title>A chromosome-level genome assembly of Gray's grenadier anchovy, Coilia grayii.</title>
        <authorList>
            <person name="Fu Z."/>
        </authorList>
    </citation>
    <scope>NUCLEOTIDE SEQUENCE [LARGE SCALE GENOMIC DNA]</scope>
    <source>
        <strain evidence="6">G4</strain>
        <tissue evidence="6">Muscle</tissue>
    </source>
</reference>
<organism evidence="6 7">
    <name type="scientific">Coilia grayii</name>
    <name type="common">Gray's grenadier anchovy</name>
    <dbReference type="NCBI Taxonomy" id="363190"/>
    <lineage>
        <taxon>Eukaryota</taxon>
        <taxon>Metazoa</taxon>
        <taxon>Chordata</taxon>
        <taxon>Craniata</taxon>
        <taxon>Vertebrata</taxon>
        <taxon>Euteleostomi</taxon>
        <taxon>Actinopterygii</taxon>
        <taxon>Neopterygii</taxon>
        <taxon>Teleostei</taxon>
        <taxon>Clupei</taxon>
        <taxon>Clupeiformes</taxon>
        <taxon>Clupeoidei</taxon>
        <taxon>Engraulidae</taxon>
        <taxon>Coilinae</taxon>
        <taxon>Coilia</taxon>
    </lineage>
</organism>
<dbReference type="Gene3D" id="1.20.5.500">
    <property type="entry name" value="Single helix bin"/>
    <property type="match status" value="1"/>
</dbReference>
<feature type="compositionally biased region" description="Polar residues" evidence="4">
    <location>
        <begin position="612"/>
        <end position="625"/>
    </location>
</feature>
<dbReference type="EMBL" id="JBHFQA010000018">
    <property type="protein sequence ID" value="KAL2083604.1"/>
    <property type="molecule type" value="Genomic_DNA"/>
</dbReference>
<dbReference type="FunFam" id="1.20.5.1160:FF:000001">
    <property type="entry name" value="Keratin type II"/>
    <property type="match status" value="1"/>
</dbReference>
<dbReference type="SUPFAM" id="SSF64593">
    <property type="entry name" value="Intermediate filament protein, coiled coil region"/>
    <property type="match status" value="2"/>
</dbReference>
<dbReference type="PANTHER" id="PTHR45652:SF10">
    <property type="entry name" value="NEUROFILAMENT MEDIUM POLYPEPTIDE ISOFORM X1"/>
    <property type="match status" value="1"/>
</dbReference>
<dbReference type="AlphaFoldDB" id="A0ABD1JA16"/>
<evidence type="ECO:0000313" key="6">
    <source>
        <dbReference type="EMBL" id="KAL2083604.1"/>
    </source>
</evidence>
<feature type="compositionally biased region" description="Basic and acidic residues" evidence="4">
    <location>
        <begin position="581"/>
        <end position="611"/>
    </location>
</feature>
<feature type="compositionally biased region" description="Basic and acidic residues" evidence="4">
    <location>
        <begin position="629"/>
        <end position="650"/>
    </location>
</feature>
<proteinExistence type="predicted"/>
<comment type="caution">
    <text evidence="6">The sequence shown here is derived from an EMBL/GenBank/DDBJ whole genome shotgun (WGS) entry which is preliminary data.</text>
</comment>
<evidence type="ECO:0000259" key="5">
    <source>
        <dbReference type="PROSITE" id="PS51842"/>
    </source>
</evidence>
<evidence type="ECO:0000256" key="2">
    <source>
        <dbReference type="ARBA" id="ARBA00023054"/>
    </source>
</evidence>
<dbReference type="InterPro" id="IPR050405">
    <property type="entry name" value="Intermediate_filament"/>
</dbReference>
<dbReference type="FunFam" id="1.20.5.170:FF:000002">
    <property type="entry name" value="Type I keratin KA11"/>
    <property type="match status" value="1"/>
</dbReference>
<dbReference type="SUPFAM" id="SSF90257">
    <property type="entry name" value="Myosin rod fragments"/>
    <property type="match status" value="1"/>
</dbReference>
<feature type="coiled-coil region" evidence="3">
    <location>
        <begin position="289"/>
        <end position="362"/>
    </location>
</feature>
<keyword evidence="1" id="KW-0403">Intermediate filament</keyword>
<keyword evidence="2 3" id="KW-0175">Coiled coil</keyword>
<feature type="compositionally biased region" description="Polar residues" evidence="4">
    <location>
        <begin position="739"/>
        <end position="766"/>
    </location>
</feature>
<dbReference type="InterPro" id="IPR039008">
    <property type="entry name" value="IF_rod_dom"/>
</dbReference>
<dbReference type="Proteomes" id="UP001591681">
    <property type="component" value="Unassembled WGS sequence"/>
</dbReference>
<feature type="compositionally biased region" description="Basic and acidic residues" evidence="4">
    <location>
        <begin position="788"/>
        <end position="822"/>
    </location>
</feature>
<dbReference type="Gene3D" id="1.20.5.170">
    <property type="match status" value="1"/>
</dbReference>
<keyword evidence="7" id="KW-1185">Reference proteome</keyword>
<dbReference type="GO" id="GO:0005882">
    <property type="term" value="C:intermediate filament"/>
    <property type="evidence" value="ECO:0007669"/>
    <property type="project" value="UniProtKB-KW"/>
</dbReference>
<feature type="domain" description="IF rod" evidence="5">
    <location>
        <begin position="80"/>
        <end position="391"/>
    </location>
</feature>
<protein>
    <recommendedName>
        <fullName evidence="5">IF rod domain-containing protein</fullName>
    </recommendedName>
</protein>
<evidence type="ECO:0000256" key="4">
    <source>
        <dbReference type="SAM" id="MobiDB-lite"/>
    </source>
</evidence>
<accession>A0ABD1JA16</accession>
<feature type="compositionally biased region" description="Basic and acidic residues" evidence="4">
    <location>
        <begin position="514"/>
        <end position="541"/>
    </location>
</feature>
<dbReference type="SMART" id="SM01391">
    <property type="entry name" value="Filament"/>
    <property type="match status" value="1"/>
</dbReference>
<dbReference type="Pfam" id="PF00038">
    <property type="entry name" value="Filament"/>
    <property type="match status" value="1"/>
</dbReference>
<gene>
    <name evidence="6" type="ORF">ACEWY4_021377</name>
</gene>
<feature type="compositionally biased region" description="Acidic residues" evidence="4">
    <location>
        <begin position="468"/>
        <end position="492"/>
    </location>
</feature>
<name>A0ABD1JA16_9TELE</name>
<dbReference type="Gene3D" id="1.20.5.1160">
    <property type="entry name" value="Vasodilator-stimulated phosphoprotein"/>
    <property type="match status" value="1"/>
</dbReference>